<feature type="signal peptide" evidence="4">
    <location>
        <begin position="1"/>
        <end position="18"/>
    </location>
</feature>
<evidence type="ECO:0000313" key="6">
    <source>
        <dbReference type="EMBL" id="OMJ94040.1"/>
    </source>
</evidence>
<keyword evidence="4" id="KW-0732">Signal</keyword>
<protein>
    <recommendedName>
        <fullName evidence="5">Tyrosine-protein kinase ephrin type A/B receptor-like domain-containing protein</fullName>
    </recommendedName>
</protein>
<dbReference type="SMART" id="SM01411">
    <property type="entry name" value="Ephrin_rec_like"/>
    <property type="match status" value="1"/>
</dbReference>
<evidence type="ECO:0000256" key="4">
    <source>
        <dbReference type="SAM" id="SignalP"/>
    </source>
</evidence>
<dbReference type="Pfam" id="PF24681">
    <property type="entry name" value="Kelch_KLHDC2_KLHL20_DRC7"/>
    <property type="match status" value="1"/>
</dbReference>
<dbReference type="SUPFAM" id="SSF117281">
    <property type="entry name" value="Kelch motif"/>
    <property type="match status" value="2"/>
</dbReference>
<keyword evidence="3" id="KW-0812">Transmembrane</keyword>
<reference evidence="6 7" key="1">
    <citation type="submission" date="2016-11" db="EMBL/GenBank/DDBJ databases">
        <title>The macronuclear genome of Stentor coeruleus: a giant cell with tiny introns.</title>
        <authorList>
            <person name="Slabodnick M."/>
            <person name="Ruby J.G."/>
            <person name="Reiff S.B."/>
            <person name="Swart E.C."/>
            <person name="Gosai S."/>
            <person name="Prabakaran S."/>
            <person name="Witkowska E."/>
            <person name="Larue G.E."/>
            <person name="Fisher S."/>
            <person name="Freeman R.M."/>
            <person name="Gunawardena J."/>
            <person name="Chu W."/>
            <person name="Stover N.A."/>
            <person name="Gregory B.D."/>
            <person name="Nowacki M."/>
            <person name="Derisi J."/>
            <person name="Roy S.W."/>
            <person name="Marshall W.F."/>
            <person name="Sood P."/>
        </authorList>
    </citation>
    <scope>NUCLEOTIDE SEQUENCE [LARGE SCALE GENOMIC DNA]</scope>
    <source>
        <strain evidence="6">WM001</strain>
    </source>
</reference>
<dbReference type="CDD" id="cd00185">
    <property type="entry name" value="TNFRSF"/>
    <property type="match status" value="1"/>
</dbReference>
<dbReference type="InterPro" id="IPR011641">
    <property type="entry name" value="Tyr-kin_ephrin_A/B_rcpt-like"/>
</dbReference>
<evidence type="ECO:0000256" key="3">
    <source>
        <dbReference type="SAM" id="Phobius"/>
    </source>
</evidence>
<dbReference type="PANTHER" id="PTHR46093:SF18">
    <property type="entry name" value="FIBRONECTIN TYPE-III DOMAIN-CONTAINING PROTEIN"/>
    <property type="match status" value="1"/>
</dbReference>
<organism evidence="6 7">
    <name type="scientific">Stentor coeruleus</name>
    <dbReference type="NCBI Taxonomy" id="5963"/>
    <lineage>
        <taxon>Eukaryota</taxon>
        <taxon>Sar</taxon>
        <taxon>Alveolata</taxon>
        <taxon>Ciliophora</taxon>
        <taxon>Postciliodesmatophora</taxon>
        <taxon>Heterotrichea</taxon>
        <taxon>Heterotrichida</taxon>
        <taxon>Stentoridae</taxon>
        <taxon>Stentor</taxon>
    </lineage>
</organism>
<keyword evidence="1" id="KW-0880">Kelch repeat</keyword>
<feature type="transmembrane region" description="Helical" evidence="3">
    <location>
        <begin position="841"/>
        <end position="864"/>
    </location>
</feature>
<keyword evidence="2" id="KW-0677">Repeat</keyword>
<sequence>MFPALYMVFILNYFQALSNQIIWPNDIVSPSISGIRIISVQSSDNLMHFIFSGSIDAAKFSSNMMIKTPYTIAFSSTSYYPSDRSYYGMAYSVKTSADYTYTLAIIFGGIGSNGVFGDFWAYYIDQDAWEKFELTLPEPSYDFAYTSIYNPDTKKTNIFVVGGIDNMGKYVTNLYKCIIEENSCLFINDFVNCTKAGLVGAEMIYSNNMLYLFAGYYFSQSSIFLNNRLCVLDLSIENSQWVEMSIKPSFHGYTHGGSCLYENAIYYFFGSSVNKSGTVYSEKIYKLDLENIDKGWEDTKFKCPDQVVCSRDSFGISCNDNIATIIGGITEFGSTNSYLYINMKNLNATDFRKHADYPYSRAFASLTQSSTKILLFGGINRGTIFNEVWEYEFIGKNELGTWKLLSILGSAPEPRFGHSAVAQGVFTIYIGGQTYEDRILSDIWMLNTVSNAWIELIPSDTSEYKIPALTRTCAMLDLPKLYFIGGRGYSGSNFDLWEYDLSTNHLLLLRKTQASDIGTFGHACQLVKAYRKVLIYTFYGMKNTLNSLYCGIREIDITDKNNIGFRVLLNNPLSFQCRGNFGYSYDGKYMAIIGGEIYPDFAMNDMMWIEFLYNYTEYTLFSKDDKQDLLYESLSGLSIISFADYVLIFSGYHDGGFSINSDLSSSLYAISFTGSNHCSAGFYKNNGECKPCQEGTYSPADSDFCIQCPLGTINYLKAASHISQCIPCSENSYYDINTKKCVDCPEGFLCPVGAQEPLYPNDVVIKEQQIQPLNFDEPSVGYSVIILMSLFCFTIIAFIVLFCSNLFIKVAFSTYDFFRSNHITIIDDDKYEEEKYKIRNIGGLLTGLVIIIYVYNMSFLMLNYKFGNEKEIRSLIPISSLLQEQNYVNNNLKLEISMYSYRGDCLKASKSTSDTFVVKSIKEHEKLIGKNSTLCTHTISVKFNKLFETEASIEIEFLSYTSDIALTVSGDSGNPGAISSVTQVIRLTNGDVLIGSEPNVFTISLIPAFYSYKDYFGDPDESLGFRLSPYDSPSISTSEGVENIYLSTGFKVKARLVVSEFGITTFRFQ</sequence>
<dbReference type="InterPro" id="IPR009030">
    <property type="entry name" value="Growth_fac_rcpt_cys_sf"/>
</dbReference>
<dbReference type="Pfam" id="PF07699">
    <property type="entry name" value="Ephrin_rec_like"/>
    <property type="match status" value="1"/>
</dbReference>
<dbReference type="Proteomes" id="UP000187209">
    <property type="component" value="Unassembled WGS sequence"/>
</dbReference>
<name>A0A1R2CYI0_9CILI</name>
<keyword evidence="7" id="KW-1185">Reference proteome</keyword>
<feature type="domain" description="Tyrosine-protein kinase ephrin type A/B receptor-like" evidence="5">
    <location>
        <begin position="682"/>
        <end position="725"/>
    </location>
</feature>
<keyword evidence="3" id="KW-0472">Membrane</keyword>
<accession>A0A1R2CYI0</accession>
<dbReference type="EMBL" id="MPUH01000032">
    <property type="protein sequence ID" value="OMJ94040.1"/>
    <property type="molecule type" value="Genomic_DNA"/>
</dbReference>
<feature type="chain" id="PRO_5012277595" description="Tyrosine-protein kinase ephrin type A/B receptor-like domain-containing protein" evidence="4">
    <location>
        <begin position="19"/>
        <end position="1069"/>
    </location>
</feature>
<evidence type="ECO:0000259" key="5">
    <source>
        <dbReference type="Pfam" id="PF07699"/>
    </source>
</evidence>
<dbReference type="AlphaFoldDB" id="A0A1R2CYI0"/>
<dbReference type="InterPro" id="IPR015915">
    <property type="entry name" value="Kelch-typ_b-propeller"/>
</dbReference>
<comment type="caution">
    <text evidence="6">The sequence shown here is derived from an EMBL/GenBank/DDBJ whole genome shotgun (WGS) entry which is preliminary data.</text>
</comment>
<keyword evidence="3" id="KW-1133">Transmembrane helix</keyword>
<proteinExistence type="predicted"/>
<dbReference type="PANTHER" id="PTHR46093">
    <property type="entry name" value="ACYL-COA-BINDING DOMAIN-CONTAINING PROTEIN 5"/>
    <property type="match status" value="1"/>
</dbReference>
<gene>
    <name evidence="6" type="ORF">SteCoe_2810</name>
</gene>
<evidence type="ECO:0000313" key="7">
    <source>
        <dbReference type="Proteomes" id="UP000187209"/>
    </source>
</evidence>
<dbReference type="Gene3D" id="2.10.50.10">
    <property type="entry name" value="Tumor Necrosis Factor Receptor, subunit A, domain 2"/>
    <property type="match status" value="1"/>
</dbReference>
<dbReference type="Gene3D" id="2.120.10.80">
    <property type="entry name" value="Kelch-type beta propeller"/>
    <property type="match status" value="2"/>
</dbReference>
<evidence type="ECO:0000256" key="2">
    <source>
        <dbReference type="ARBA" id="ARBA00022737"/>
    </source>
</evidence>
<feature type="transmembrane region" description="Helical" evidence="3">
    <location>
        <begin position="780"/>
        <end position="808"/>
    </location>
</feature>
<dbReference type="OrthoDB" id="5973484at2759"/>
<dbReference type="SUPFAM" id="SSF57184">
    <property type="entry name" value="Growth factor receptor domain"/>
    <property type="match status" value="1"/>
</dbReference>
<evidence type="ECO:0000256" key="1">
    <source>
        <dbReference type="ARBA" id="ARBA00022441"/>
    </source>
</evidence>